<gene>
    <name evidence="2" type="ORF">Dsin_017077</name>
</gene>
<keyword evidence="3" id="KW-1185">Reference proteome</keyword>
<feature type="region of interest" description="Disordered" evidence="1">
    <location>
        <begin position="13"/>
        <end position="43"/>
    </location>
</feature>
<feature type="compositionally biased region" description="Low complexity" evidence="1">
    <location>
        <begin position="19"/>
        <end position="33"/>
    </location>
</feature>
<dbReference type="EMBL" id="JANJYJ010000005">
    <property type="protein sequence ID" value="KAK3212371.1"/>
    <property type="molecule type" value="Genomic_DNA"/>
</dbReference>
<name>A0AAE0AEW5_9ROSI</name>
<proteinExistence type="predicted"/>
<accession>A0AAE0AEW5</accession>
<dbReference type="AlphaFoldDB" id="A0AAE0AEW5"/>
<reference evidence="2" key="1">
    <citation type="journal article" date="2023" name="Plant J.">
        <title>Genome sequences and population genomics provide insights into the demographic history, inbreeding, and mutation load of two 'living fossil' tree species of Dipteronia.</title>
        <authorList>
            <person name="Feng Y."/>
            <person name="Comes H.P."/>
            <person name="Chen J."/>
            <person name="Zhu S."/>
            <person name="Lu R."/>
            <person name="Zhang X."/>
            <person name="Li P."/>
            <person name="Qiu J."/>
            <person name="Olsen K.M."/>
            <person name="Qiu Y."/>
        </authorList>
    </citation>
    <scope>NUCLEOTIDE SEQUENCE</scope>
    <source>
        <strain evidence="2">NBL</strain>
    </source>
</reference>
<sequence>MIMEPTMNLWKRYTSGHGSESTDTSESSDSSKTSDTEDDICDDDGGQAISYGWVIRAWKSNKGTYWHVNSFVKEQTCDKNDNYNIEFKRVSACVIGDLFASKFGNLGRNIRPKNIVSEMREKHGIHHSYNKSLQVKGAHFESEGFNSVIRLVIAIDAAHLKIRTKESWIWFLKKLHKLIQYLYRVILVLNRHTGKFNAMEAIFLDAVYGICAYHLAQNLKRFYKQRDDVIWLYYSATLKIAYHINGGIYKRFVTRVVP</sequence>
<evidence type="ECO:0000313" key="2">
    <source>
        <dbReference type="EMBL" id="KAK3212371.1"/>
    </source>
</evidence>
<protein>
    <submittedName>
        <fullName evidence="2">Uncharacterized protein</fullName>
    </submittedName>
</protein>
<organism evidence="2 3">
    <name type="scientific">Dipteronia sinensis</name>
    <dbReference type="NCBI Taxonomy" id="43782"/>
    <lineage>
        <taxon>Eukaryota</taxon>
        <taxon>Viridiplantae</taxon>
        <taxon>Streptophyta</taxon>
        <taxon>Embryophyta</taxon>
        <taxon>Tracheophyta</taxon>
        <taxon>Spermatophyta</taxon>
        <taxon>Magnoliopsida</taxon>
        <taxon>eudicotyledons</taxon>
        <taxon>Gunneridae</taxon>
        <taxon>Pentapetalae</taxon>
        <taxon>rosids</taxon>
        <taxon>malvids</taxon>
        <taxon>Sapindales</taxon>
        <taxon>Sapindaceae</taxon>
        <taxon>Hippocastanoideae</taxon>
        <taxon>Acereae</taxon>
        <taxon>Dipteronia</taxon>
    </lineage>
</organism>
<comment type="caution">
    <text evidence="2">The sequence shown here is derived from an EMBL/GenBank/DDBJ whole genome shotgun (WGS) entry which is preliminary data.</text>
</comment>
<dbReference type="Proteomes" id="UP001281410">
    <property type="component" value="Unassembled WGS sequence"/>
</dbReference>
<evidence type="ECO:0000256" key="1">
    <source>
        <dbReference type="SAM" id="MobiDB-lite"/>
    </source>
</evidence>
<evidence type="ECO:0000313" key="3">
    <source>
        <dbReference type="Proteomes" id="UP001281410"/>
    </source>
</evidence>